<evidence type="ECO:0008006" key="4">
    <source>
        <dbReference type="Google" id="ProtNLM"/>
    </source>
</evidence>
<dbReference type="OMA" id="QREKFWF"/>
<dbReference type="VEuPathDB" id="FungiDB:CJI97_005113"/>
<gene>
    <name evidence="2" type="ORF">B9J08_005029</name>
    <name evidence="1" type="ORF">B9J08_03912</name>
</gene>
<dbReference type="EMBL" id="PEKT03000004">
    <property type="protein sequence ID" value="KAK8439431.1"/>
    <property type="molecule type" value="Genomic_DNA"/>
</dbReference>
<reference evidence="1 3" key="3">
    <citation type="journal article" date="2018" name="Nat. Commun.">
        <title>Genomic insights into multidrug-resistance, mating and virulence in Candida auris and related emerging species.</title>
        <authorList>
            <person name="Munoz J.F."/>
            <person name="Gade L."/>
            <person name="Chow N.A."/>
            <person name="Loparev V.N."/>
            <person name="Juieng P."/>
            <person name="Berkow E.L."/>
            <person name="Farrer R.A."/>
            <person name="Litvintseva A.P."/>
            <person name="Cuomo C.A."/>
        </authorList>
    </citation>
    <scope>GENOME REANNOTATION</scope>
    <source>
        <strain evidence="1 3">B8441</strain>
    </source>
</reference>
<dbReference type="Proteomes" id="UP000230249">
    <property type="component" value="Unassembled WGS sequence"/>
</dbReference>
<sequence>MSDKIINDKDLEDIQGLFQDPDPEINARRVEVYKTARENDISSFPSDLSIMSAFDDVLSCFSLGGQIKNIYRYGTYTTCQAQREKFWFAMWNGSFSEKDIDIEKVAANQRELERRQKVQEFYKQRLLEKKALGSSEDVWDERKTLLNRPFMENVSPQSFQE</sequence>
<dbReference type="VEuPathDB" id="FungiDB:B9J08_005029"/>
<protein>
    <recommendedName>
        <fullName evidence="4">Early meiotic induction protein 1</fullName>
    </recommendedName>
</protein>
<dbReference type="EMBL" id="PEKT02000010">
    <property type="protein sequence ID" value="PIS48339.1"/>
    <property type="molecule type" value="Genomic_DNA"/>
</dbReference>
<accession>A0A2H0ZCH1</accession>
<evidence type="ECO:0000313" key="3">
    <source>
        <dbReference type="Proteomes" id="UP000230249"/>
    </source>
</evidence>
<dbReference type="AlphaFoldDB" id="A0A2H0ZCH1"/>
<dbReference type="VEuPathDB" id="FungiDB:QG37_01174"/>
<dbReference type="VEuPathDB" id="FungiDB:CJJ07_000452"/>
<accession>A0A5Q7YK15</accession>
<dbReference type="Pfam" id="PF11326">
    <property type="entry name" value="PANTS-like"/>
    <property type="match status" value="1"/>
</dbReference>
<dbReference type="STRING" id="498019.A0A2H0ZCH1"/>
<reference evidence="1" key="4">
    <citation type="submission" date="2024-03" db="EMBL/GenBank/DDBJ databases">
        <title>Improved genome assembly of Candida auris strain B8441 and annotation of B11205.</title>
        <authorList>
            <person name="Cauldron N.C."/>
            <person name="Shea T."/>
            <person name="Cuomo C.A."/>
        </authorList>
    </citation>
    <scope>NUCLEOTIDE SEQUENCE</scope>
    <source>
        <strain evidence="1">B8441</strain>
    </source>
</reference>
<dbReference type="VEuPathDB" id="FungiDB:CJJ09_004327"/>
<dbReference type="VEuPathDB" id="FungiDB:CJI96_0003819"/>
<evidence type="ECO:0000313" key="1">
    <source>
        <dbReference type="EMBL" id="KAK8439431.1"/>
    </source>
</evidence>
<dbReference type="PANTHER" id="PTHR28052:SF1">
    <property type="entry name" value="UPF0545 PROTEIN C22ORF39"/>
    <property type="match status" value="1"/>
</dbReference>
<proteinExistence type="predicted"/>
<organism evidence="2">
    <name type="scientific">Candidozyma auris</name>
    <name type="common">Yeast</name>
    <name type="synonym">Candida auris</name>
    <dbReference type="NCBI Taxonomy" id="498019"/>
    <lineage>
        <taxon>Eukaryota</taxon>
        <taxon>Fungi</taxon>
        <taxon>Dikarya</taxon>
        <taxon>Ascomycota</taxon>
        <taxon>Saccharomycotina</taxon>
        <taxon>Pichiomycetes</taxon>
        <taxon>Metschnikowiaceae</taxon>
        <taxon>Candidozyma</taxon>
    </lineage>
</organism>
<dbReference type="PANTHER" id="PTHR28052">
    <property type="entry name" value="UPF0545 PROTEIN C22ORF39"/>
    <property type="match status" value="1"/>
</dbReference>
<name>A0A2H0ZCH1_CANAR</name>
<evidence type="ECO:0000313" key="2">
    <source>
        <dbReference type="EMBL" id="PIS48339.1"/>
    </source>
</evidence>
<reference evidence="2" key="2">
    <citation type="submission" date="2017-11" db="EMBL/GenBank/DDBJ databases">
        <title>Candida auris genome assembly and annotation.</title>
        <authorList>
            <person name="Munoz J.F."/>
            <person name="Gade L.G."/>
            <person name="Chow N.A."/>
            <person name="Litvintseva A.P."/>
            <person name="Loparev V.N."/>
            <person name="Cuomo C.A."/>
        </authorList>
    </citation>
    <scope>NUCLEOTIDE SEQUENCE</scope>
    <source>
        <strain evidence="2">B8441</strain>
    </source>
</reference>
<comment type="caution">
    <text evidence="2">The sequence shown here is derived from an EMBL/GenBank/DDBJ whole genome shotgun (WGS) entry which is preliminary data.</text>
</comment>
<dbReference type="InterPro" id="IPR021475">
    <property type="entry name" value="Pants/Emi1-like"/>
</dbReference>
<reference evidence="2 3" key="1">
    <citation type="journal article" date="2017" name="Clin. Infect. Dis.">
        <title>Simultaneous emergence of multidrug-resistant Candida auris on 3 continents confirmed by whole-genome sequencing and epidemiological analyses.</title>
        <authorList>
            <person name="Lockhart S.R."/>
            <person name="Etienne K.A."/>
            <person name="Vallabhaneni S."/>
            <person name="Farooqi J."/>
            <person name="Chowdhary A."/>
            <person name="Govender N.P."/>
            <person name="Colombo A.L."/>
            <person name="Calvo B."/>
            <person name="Cuomo C.A."/>
            <person name="Desjardins C.A."/>
            <person name="Berkow E.L."/>
            <person name="Castanheira M."/>
            <person name="Magobo R.E."/>
            <person name="Jabeen K."/>
            <person name="Asghar R.J."/>
            <person name="Meis J.F."/>
            <person name="Jackson B."/>
            <person name="Chiller T."/>
            <person name="Litvintseva A.P."/>
        </authorList>
    </citation>
    <scope>NUCLEOTIDE SEQUENCE [LARGE SCALE GENOMIC DNA]</scope>
    <source>
        <strain evidence="2 3">B8441</strain>
    </source>
</reference>
<keyword evidence="3" id="KW-1185">Reference proteome</keyword>